<proteinExistence type="predicted"/>
<name>R0LHH3_ANAPL</name>
<protein>
    <submittedName>
        <fullName evidence="1">Uncharacterized protein</fullName>
    </submittedName>
</protein>
<accession>R0LHH3</accession>
<gene>
    <name evidence="1" type="ORF">Anapl_00356</name>
</gene>
<evidence type="ECO:0000313" key="1">
    <source>
        <dbReference type="EMBL" id="EOB01060.1"/>
    </source>
</evidence>
<dbReference type="EMBL" id="KB743139">
    <property type="protein sequence ID" value="EOB01060.1"/>
    <property type="molecule type" value="Genomic_DNA"/>
</dbReference>
<keyword evidence="2" id="KW-1185">Reference proteome</keyword>
<dbReference type="AlphaFoldDB" id="R0LHH3"/>
<sequence length="153" mass="15898">MGQPATGSLYLTAKQQALVMVIILPSISSSKSELTDSWALAVTRRSVTQALVPSSCDATAPAGESPTGVASPLAGTGIAAILKVSRAKHEMAWLSPCWGRSVPLSPGRGGGNRPVKDIRSVRELCWAPGNLYQIVSLLQNCPVPAGAACMLML</sequence>
<organism evidence="1 2">
    <name type="scientific">Anas platyrhynchos</name>
    <name type="common">Mallard</name>
    <name type="synonym">Anas boschas</name>
    <dbReference type="NCBI Taxonomy" id="8839"/>
    <lineage>
        <taxon>Eukaryota</taxon>
        <taxon>Metazoa</taxon>
        <taxon>Chordata</taxon>
        <taxon>Craniata</taxon>
        <taxon>Vertebrata</taxon>
        <taxon>Euteleostomi</taxon>
        <taxon>Archelosauria</taxon>
        <taxon>Archosauria</taxon>
        <taxon>Dinosauria</taxon>
        <taxon>Saurischia</taxon>
        <taxon>Theropoda</taxon>
        <taxon>Coelurosauria</taxon>
        <taxon>Aves</taxon>
        <taxon>Neognathae</taxon>
        <taxon>Galloanserae</taxon>
        <taxon>Anseriformes</taxon>
        <taxon>Anatidae</taxon>
        <taxon>Anatinae</taxon>
        <taxon>Anas</taxon>
    </lineage>
</organism>
<reference evidence="2" key="1">
    <citation type="journal article" date="2013" name="Nat. Genet.">
        <title>The duck genome and transcriptome provide insight into an avian influenza virus reservoir species.</title>
        <authorList>
            <person name="Huang Y."/>
            <person name="Li Y."/>
            <person name="Burt D.W."/>
            <person name="Chen H."/>
            <person name="Zhang Y."/>
            <person name="Qian W."/>
            <person name="Kim H."/>
            <person name="Gan S."/>
            <person name="Zhao Y."/>
            <person name="Li J."/>
            <person name="Yi K."/>
            <person name="Feng H."/>
            <person name="Zhu P."/>
            <person name="Li B."/>
            <person name="Liu Q."/>
            <person name="Fairley S."/>
            <person name="Magor K.E."/>
            <person name="Du Z."/>
            <person name="Hu X."/>
            <person name="Goodman L."/>
            <person name="Tafer H."/>
            <person name="Vignal A."/>
            <person name="Lee T."/>
            <person name="Kim K.W."/>
            <person name="Sheng Z."/>
            <person name="An Y."/>
            <person name="Searle S."/>
            <person name="Herrero J."/>
            <person name="Groenen M.A."/>
            <person name="Crooijmans R.P."/>
            <person name="Faraut T."/>
            <person name="Cai Q."/>
            <person name="Webster R.G."/>
            <person name="Aldridge J.R."/>
            <person name="Warren W.C."/>
            <person name="Bartschat S."/>
            <person name="Kehr S."/>
            <person name="Marz M."/>
            <person name="Stadler P.F."/>
            <person name="Smith J."/>
            <person name="Kraus R.H."/>
            <person name="Zhao Y."/>
            <person name="Ren L."/>
            <person name="Fei J."/>
            <person name="Morisson M."/>
            <person name="Kaiser P."/>
            <person name="Griffin D.K."/>
            <person name="Rao M."/>
            <person name="Pitel F."/>
            <person name="Wang J."/>
            <person name="Li N."/>
        </authorList>
    </citation>
    <scope>NUCLEOTIDE SEQUENCE [LARGE SCALE GENOMIC DNA]</scope>
</reference>
<evidence type="ECO:0000313" key="2">
    <source>
        <dbReference type="Proteomes" id="UP000296049"/>
    </source>
</evidence>
<dbReference type="Proteomes" id="UP000296049">
    <property type="component" value="Unassembled WGS sequence"/>
</dbReference>